<evidence type="ECO:0000256" key="2">
    <source>
        <dbReference type="ARBA" id="ARBA00005417"/>
    </source>
</evidence>
<dbReference type="InterPro" id="IPR027417">
    <property type="entry name" value="P-loop_NTPase"/>
</dbReference>
<feature type="domain" description="ABC transporter" evidence="10">
    <location>
        <begin position="4"/>
        <end position="252"/>
    </location>
</feature>
<comment type="caution">
    <text evidence="11">The sequence shown here is derived from an EMBL/GenBank/DDBJ whole genome shotgun (WGS) entry which is preliminary data.</text>
</comment>
<keyword evidence="3" id="KW-0813">Transport</keyword>
<evidence type="ECO:0000313" key="12">
    <source>
        <dbReference type="Proteomes" id="UP000805841"/>
    </source>
</evidence>
<protein>
    <recommendedName>
        <fullName evidence="8">ABC-type dipeptide transporter</fullName>
        <ecNumber evidence="8">7.4.2.9</ecNumber>
    </recommendedName>
</protein>
<dbReference type="Proteomes" id="UP000805841">
    <property type="component" value="Unassembled WGS sequence"/>
</dbReference>
<dbReference type="RefSeq" id="WP_190417283.1">
    <property type="nucleotide sequence ID" value="NZ_JAAOCA010000003.1"/>
</dbReference>
<accession>A0ABR7YX06</accession>
<organism evidence="11 12">
    <name type="scientific">Pseudomonas typographi</name>
    <dbReference type="NCBI Taxonomy" id="2715964"/>
    <lineage>
        <taxon>Bacteria</taxon>
        <taxon>Pseudomonadati</taxon>
        <taxon>Pseudomonadota</taxon>
        <taxon>Gammaproteobacteria</taxon>
        <taxon>Pseudomonadales</taxon>
        <taxon>Pseudomonadaceae</taxon>
        <taxon>Pseudomonas</taxon>
    </lineage>
</organism>
<evidence type="ECO:0000256" key="1">
    <source>
        <dbReference type="ARBA" id="ARBA00004417"/>
    </source>
</evidence>
<evidence type="ECO:0000256" key="4">
    <source>
        <dbReference type="ARBA" id="ARBA00022475"/>
    </source>
</evidence>
<evidence type="ECO:0000256" key="8">
    <source>
        <dbReference type="ARBA" id="ARBA00038852"/>
    </source>
</evidence>
<comment type="similarity">
    <text evidence="2">Belongs to the ABC transporter superfamily.</text>
</comment>
<reference evidence="11 12" key="1">
    <citation type="journal article" date="2020" name="Insects">
        <title>Bacteria Belonging to Pseudomonas typographi sp. nov. from the Bark Beetle Ips typographus Have Genomic Potential to Aid in the Host Ecology.</title>
        <authorList>
            <person name="Peral-Aranega E."/>
            <person name="Saati-Santamaria Z."/>
            <person name="Kolarik M."/>
            <person name="Rivas R."/>
            <person name="Garcia-Fraile P."/>
        </authorList>
    </citation>
    <scope>NUCLEOTIDE SEQUENCE [LARGE SCALE GENOMIC DNA]</scope>
    <source>
        <strain evidence="11 12">CA3A</strain>
    </source>
</reference>
<dbReference type="SMART" id="SM00382">
    <property type="entry name" value="AAA"/>
    <property type="match status" value="1"/>
</dbReference>
<dbReference type="GO" id="GO:0005524">
    <property type="term" value="F:ATP binding"/>
    <property type="evidence" value="ECO:0007669"/>
    <property type="project" value="UniProtKB-KW"/>
</dbReference>
<evidence type="ECO:0000256" key="6">
    <source>
        <dbReference type="ARBA" id="ARBA00022840"/>
    </source>
</evidence>
<dbReference type="InterPro" id="IPR050388">
    <property type="entry name" value="ABC_Ni/Peptide_Import"/>
</dbReference>
<sequence>MSVLSVEGLCVRYAGQQNPAVDDLSFSVEAGQTLALVGESGSGKSTTGFAILGLLPAQAQVRARQLAFAGQNLLGLSENALCAVRGGGIGMVFQDALSALNPLMTVGEQIAEAVRLHHPVSRAEARARALALLKRVRIAEAQRRLDEYPHRLSGGMRQRVVIAMALAGEPRMLIADEPTTALDVTIQAQILRLLADLQAEAGLALLLITHDLGVVAEMADRVLVMRHGRCLEQRDVLDLFNAPQHPYTRQLLAACPPVGSPV</sequence>
<dbReference type="PANTHER" id="PTHR43297:SF2">
    <property type="entry name" value="DIPEPTIDE TRANSPORT ATP-BINDING PROTEIN DPPD"/>
    <property type="match status" value="1"/>
</dbReference>
<dbReference type="Gene3D" id="3.40.50.300">
    <property type="entry name" value="P-loop containing nucleotide triphosphate hydrolases"/>
    <property type="match status" value="1"/>
</dbReference>
<comment type="catalytic activity">
    <reaction evidence="9">
        <text>a dipeptide(out) + ATP + H2O = a dipeptide(in) + ADP + phosphate + H(+)</text>
        <dbReference type="Rhea" id="RHEA:23120"/>
        <dbReference type="ChEBI" id="CHEBI:15377"/>
        <dbReference type="ChEBI" id="CHEBI:15378"/>
        <dbReference type="ChEBI" id="CHEBI:30616"/>
        <dbReference type="ChEBI" id="CHEBI:43474"/>
        <dbReference type="ChEBI" id="CHEBI:90799"/>
        <dbReference type="ChEBI" id="CHEBI:456216"/>
        <dbReference type="EC" id="7.4.2.9"/>
    </reaction>
</comment>
<evidence type="ECO:0000313" key="11">
    <source>
        <dbReference type="EMBL" id="MBD1597710.1"/>
    </source>
</evidence>
<keyword evidence="4" id="KW-1003">Cell membrane</keyword>
<evidence type="ECO:0000256" key="3">
    <source>
        <dbReference type="ARBA" id="ARBA00022448"/>
    </source>
</evidence>
<dbReference type="Pfam" id="PF00005">
    <property type="entry name" value="ABC_tran"/>
    <property type="match status" value="1"/>
</dbReference>
<proteinExistence type="inferred from homology"/>
<evidence type="ECO:0000256" key="7">
    <source>
        <dbReference type="ARBA" id="ARBA00023136"/>
    </source>
</evidence>
<dbReference type="SUPFAM" id="SSF52540">
    <property type="entry name" value="P-loop containing nucleoside triphosphate hydrolases"/>
    <property type="match status" value="1"/>
</dbReference>
<dbReference type="InterPro" id="IPR003439">
    <property type="entry name" value="ABC_transporter-like_ATP-bd"/>
</dbReference>
<dbReference type="PROSITE" id="PS00211">
    <property type="entry name" value="ABC_TRANSPORTER_1"/>
    <property type="match status" value="1"/>
</dbReference>
<gene>
    <name evidence="11" type="ORF">HAQ05_03145</name>
</gene>
<dbReference type="InterPro" id="IPR003593">
    <property type="entry name" value="AAA+_ATPase"/>
</dbReference>
<keyword evidence="7" id="KW-0472">Membrane</keyword>
<dbReference type="PANTHER" id="PTHR43297">
    <property type="entry name" value="OLIGOPEPTIDE TRANSPORT ATP-BINDING PROTEIN APPD"/>
    <property type="match status" value="1"/>
</dbReference>
<dbReference type="PROSITE" id="PS50893">
    <property type="entry name" value="ABC_TRANSPORTER_2"/>
    <property type="match status" value="1"/>
</dbReference>
<name>A0ABR7YX06_9PSED</name>
<keyword evidence="6 11" id="KW-0067">ATP-binding</keyword>
<dbReference type="EMBL" id="JAAOCA010000003">
    <property type="protein sequence ID" value="MBD1597710.1"/>
    <property type="molecule type" value="Genomic_DNA"/>
</dbReference>
<evidence type="ECO:0000256" key="5">
    <source>
        <dbReference type="ARBA" id="ARBA00022741"/>
    </source>
</evidence>
<keyword evidence="5" id="KW-0547">Nucleotide-binding</keyword>
<evidence type="ECO:0000259" key="10">
    <source>
        <dbReference type="PROSITE" id="PS50893"/>
    </source>
</evidence>
<comment type="subcellular location">
    <subcellularLocation>
        <location evidence="1">Cell inner membrane</location>
        <topology evidence="1">Peripheral membrane protein</topology>
    </subcellularLocation>
</comment>
<dbReference type="CDD" id="cd03257">
    <property type="entry name" value="ABC_NikE_OppD_transporters"/>
    <property type="match status" value="1"/>
</dbReference>
<dbReference type="EC" id="7.4.2.9" evidence="8"/>
<dbReference type="InterPro" id="IPR017871">
    <property type="entry name" value="ABC_transporter-like_CS"/>
</dbReference>
<evidence type="ECO:0000256" key="9">
    <source>
        <dbReference type="ARBA" id="ARBA00047356"/>
    </source>
</evidence>
<keyword evidence="12" id="KW-1185">Reference proteome</keyword>